<dbReference type="Proteomes" id="UP000062963">
    <property type="component" value="Chromosome"/>
</dbReference>
<name>A0A0K2JFZ7_SPIKU</name>
<gene>
    <name evidence="1" type="ORF">SKUN_00627</name>
</gene>
<accession>A0A0K2JFZ7</accession>
<proteinExistence type="predicted"/>
<dbReference type="PATRIC" id="fig|273035.7.peg.752"/>
<dbReference type="RefSeq" id="WP_158500747.1">
    <property type="nucleotide sequence ID" value="NZ_CP010899.1"/>
</dbReference>
<evidence type="ECO:0000313" key="1">
    <source>
        <dbReference type="EMBL" id="ALA97520.1"/>
    </source>
</evidence>
<keyword evidence="2" id="KW-1185">Reference proteome</keyword>
<dbReference type="KEGG" id="skn:SKUN_00627"/>
<sequence length="53" mass="6023">MLNAKVLKAVKAVDASLTTNNFDWWHLYYQGSPDTYDITATDIEIDIYIAGKK</sequence>
<protein>
    <submittedName>
        <fullName evidence="1">Uncharacterized protein</fullName>
    </submittedName>
</protein>
<dbReference type="EMBL" id="CP010899">
    <property type="protein sequence ID" value="ALA97520.1"/>
    <property type="molecule type" value="Genomic_DNA"/>
</dbReference>
<reference evidence="1 2" key="1">
    <citation type="journal article" date="2015" name="Genome Announc.">
        <title>Complete Genome Sequence of Spiroplasma kunkelii Strain CR2-3x, Causal Agent of Corn Stunt Disease in Zea mays L.</title>
        <authorList>
            <person name="Davis R.E."/>
            <person name="Shao J."/>
            <person name="Dally E.L."/>
            <person name="Zhao Y."/>
            <person name="Gasparich G.E."/>
            <person name="Gaynor B.J."/>
            <person name="Athey J.C."/>
            <person name="Harrison N.A."/>
            <person name="Donofrio N."/>
        </authorList>
    </citation>
    <scope>NUCLEOTIDE SEQUENCE [LARGE SCALE GENOMIC DNA]</scope>
    <source>
        <strain evidence="1 2">CR2-3x</strain>
    </source>
</reference>
<dbReference type="AlphaFoldDB" id="A0A0K2JFZ7"/>
<evidence type="ECO:0000313" key="2">
    <source>
        <dbReference type="Proteomes" id="UP000062963"/>
    </source>
</evidence>
<organism evidence="1 2">
    <name type="scientific">Spiroplasma kunkelii CR2-3x</name>
    <dbReference type="NCBI Taxonomy" id="273035"/>
    <lineage>
        <taxon>Bacteria</taxon>
        <taxon>Bacillati</taxon>
        <taxon>Mycoplasmatota</taxon>
        <taxon>Mollicutes</taxon>
        <taxon>Entomoplasmatales</taxon>
        <taxon>Spiroplasmataceae</taxon>
        <taxon>Spiroplasma</taxon>
    </lineage>
</organism>